<feature type="transmembrane region" description="Helical" evidence="2">
    <location>
        <begin position="201"/>
        <end position="223"/>
    </location>
</feature>
<protein>
    <submittedName>
        <fullName evidence="3">DUF4386 domain-containing protein</fullName>
    </submittedName>
</protein>
<feature type="transmembrane region" description="Helical" evidence="2">
    <location>
        <begin position="142"/>
        <end position="168"/>
    </location>
</feature>
<accession>A0ABT4UZS3</accession>
<feature type="transmembrane region" description="Helical" evidence="2">
    <location>
        <begin position="175"/>
        <end position="195"/>
    </location>
</feature>
<organism evidence="3 4">
    <name type="scientific">Saccharopolyspora oryzae</name>
    <dbReference type="NCBI Taxonomy" id="2997343"/>
    <lineage>
        <taxon>Bacteria</taxon>
        <taxon>Bacillati</taxon>
        <taxon>Actinomycetota</taxon>
        <taxon>Actinomycetes</taxon>
        <taxon>Pseudonocardiales</taxon>
        <taxon>Pseudonocardiaceae</taxon>
        <taxon>Saccharopolyspora</taxon>
    </lineage>
</organism>
<feature type="region of interest" description="Disordered" evidence="1">
    <location>
        <begin position="1"/>
        <end position="20"/>
    </location>
</feature>
<feature type="transmembrane region" description="Helical" evidence="2">
    <location>
        <begin position="21"/>
        <end position="40"/>
    </location>
</feature>
<dbReference type="RefSeq" id="WP_270949704.1">
    <property type="nucleotide sequence ID" value="NZ_JAQGLA010000023.1"/>
</dbReference>
<feature type="transmembrane region" description="Helical" evidence="2">
    <location>
        <begin position="99"/>
        <end position="122"/>
    </location>
</feature>
<reference evidence="3 4" key="1">
    <citation type="submission" date="2022-11" db="EMBL/GenBank/DDBJ databases">
        <title>Draft genome sequence of Saccharopolyspora sp. WRP15-2 isolated from rhizosphere soils of wild rice in Thailand.</title>
        <authorList>
            <person name="Duangmal K."/>
            <person name="Kammanee S."/>
            <person name="Muangham S."/>
        </authorList>
    </citation>
    <scope>NUCLEOTIDE SEQUENCE [LARGE SCALE GENOMIC DNA]</scope>
    <source>
        <strain evidence="3 4">WRP15-2</strain>
    </source>
</reference>
<gene>
    <name evidence="3" type="ORF">OU415_16585</name>
</gene>
<sequence length="230" mass="23518">MTANPDAQRTEHSARRPQSGPPLLAPVLAFAVLTIAYVVVNRSTPHPDASGAEVLDYVQGRSGTIQLGAFLLFASGVPLALTAAVLYRRLRALGITAPGSAITLVGGVLAANALVLSAMFSWSSSRLAADTGPALARALADLSFLAGGPAYSVMFALLMAGVSVPGLLAGLLPRAVSWAGLVLAAAGALSSLALVVDGFAYLLPVVRFGGLIWLVVAAATLPLTRRSRHQ</sequence>
<evidence type="ECO:0000313" key="4">
    <source>
        <dbReference type="Proteomes" id="UP001210380"/>
    </source>
</evidence>
<feature type="transmembrane region" description="Helical" evidence="2">
    <location>
        <begin position="65"/>
        <end position="87"/>
    </location>
</feature>
<evidence type="ECO:0000313" key="3">
    <source>
        <dbReference type="EMBL" id="MDA3627063.1"/>
    </source>
</evidence>
<comment type="caution">
    <text evidence="3">The sequence shown here is derived from an EMBL/GenBank/DDBJ whole genome shotgun (WGS) entry which is preliminary data.</text>
</comment>
<evidence type="ECO:0000256" key="1">
    <source>
        <dbReference type="SAM" id="MobiDB-lite"/>
    </source>
</evidence>
<dbReference type="EMBL" id="JAQGLA010000023">
    <property type="protein sequence ID" value="MDA3627063.1"/>
    <property type="molecule type" value="Genomic_DNA"/>
</dbReference>
<dbReference type="Proteomes" id="UP001210380">
    <property type="component" value="Unassembled WGS sequence"/>
</dbReference>
<keyword evidence="2" id="KW-1133">Transmembrane helix</keyword>
<proteinExistence type="predicted"/>
<keyword evidence="4" id="KW-1185">Reference proteome</keyword>
<evidence type="ECO:0000256" key="2">
    <source>
        <dbReference type="SAM" id="Phobius"/>
    </source>
</evidence>
<keyword evidence="2" id="KW-0472">Membrane</keyword>
<name>A0ABT4UZS3_9PSEU</name>
<keyword evidence="2" id="KW-0812">Transmembrane</keyword>